<dbReference type="AlphaFoldDB" id="A0A8B9KPB5"/>
<dbReference type="PROSITE" id="PS50102">
    <property type="entry name" value="RRM"/>
    <property type="match status" value="1"/>
</dbReference>
<dbReference type="GeneID" id="103035136"/>
<feature type="domain" description="RRM" evidence="3">
    <location>
        <begin position="805"/>
        <end position="878"/>
    </location>
</feature>
<sequence>MWYPPPPLLVPCYLEPSSCSASDLPTTLMWQFVPFDQYMCFAMNEMSGSRNLPISVEDGRLFLLRRSVFDLVKVSRCLELTDPKLLGWYLSQPAEDRKLIQEEGGFLNFLQRHPALEVTRHYIHLKYQVLGKQITPPATMSSKPNKFCGGASECLNCGASYASGAKYGRCWNITASNLQGNVCALEEETPLGLLPNSVKEELNLITATRYEASGRRLNQVATENPGYHGFGGACLAQACAHQQEVHTSKAKYLSQLWDEETCNDETGIRVYKDPSAQSSYFLDMELEKQCHPNETNLGNVHNLNQETLPEYYSLNSTGLEQCSNVTESQEPSCSDSLQATKGSTGMSTDGPVESSLASGAENCAFPDSASCHSSEWTDYTEDNQDVSNEEDSGCEPKSDEYHSLVDDVSSPVALSSQLPSSRNSVNPGWSESRRVSTSEESFLSLGTNKLNVRVELQRKIEAAPVPLSVNKAVDVSSDFRACFTTNRSTEISHNCFEKLCRDAATGTDLVPLNNEQETKTIQMSTSEKGTITEVHMSDLDVVCEEFEYLKRIEMEHNNLKEKMARSGPRNPGASEYKGQQRVCGCDCLHRAKRAELRLLALQFAMCQQHCWRCFYTSSLGESALQGAKALPKELFQTLKTLEDDYLEMKRKILEGVHLDNLEPLSVDVCSIITVTNYSPALVFKDNLGDVPTEEAPRSESYPEDLDQCNQANQDNATASSESQGAISKRCRAVCVLDQQTAVSRDARPGGFKESSCTEDWFDAQEELGSASQGCKEEKQAGLSDRENPVKISQKDDRNGSTDQGSLLCVTDFPSNVTQNELLRWFERYNAKQVSLATFSNNRAAIVGVSSPCDAEAAVREMNGRSIQGHTVRVEHIHRSPAGCQGPIKAPRAECVPAACKAATVEEGQSTQGSKRNTHFCKPLRSSLDKLINVCDEPAASGTYVPQHYATMGSFETLMARLTEQHPGVSRERIVAALLELRAKHRGNLSGLPLRDIADMTSDLLAQPSTTV</sequence>
<evidence type="ECO:0000313" key="7">
    <source>
        <dbReference type="Proteomes" id="UP000752171"/>
    </source>
</evidence>
<name>A0A8B9KPB5_ASTMX</name>
<protein>
    <submittedName>
        <fullName evidence="4">RNA-binding protein 44 isoform X1</fullName>
    </submittedName>
</protein>
<organism evidence="5 6">
    <name type="scientific">Astyanax mexicanus</name>
    <name type="common">Blind cave fish</name>
    <name type="synonym">Astyanax fasciatus mexicanus</name>
    <dbReference type="NCBI Taxonomy" id="7994"/>
    <lineage>
        <taxon>Eukaryota</taxon>
        <taxon>Metazoa</taxon>
        <taxon>Chordata</taxon>
        <taxon>Craniata</taxon>
        <taxon>Vertebrata</taxon>
        <taxon>Euteleostomi</taxon>
        <taxon>Actinopterygii</taxon>
        <taxon>Neopterygii</taxon>
        <taxon>Teleostei</taxon>
        <taxon>Ostariophysi</taxon>
        <taxon>Characiformes</taxon>
        <taxon>Characoidei</taxon>
        <taxon>Acestrorhamphidae</taxon>
        <taxon>Acestrorhamphinae</taxon>
        <taxon>Astyanax</taxon>
    </lineage>
</organism>
<feature type="compositionally biased region" description="Basic and acidic residues" evidence="2">
    <location>
        <begin position="394"/>
        <end position="405"/>
    </location>
</feature>
<dbReference type="PANTHER" id="PTHR17550">
    <property type="entry name" value="E3 UBIQUITIN-PROTEIN LIGASE TTC3"/>
    <property type="match status" value="1"/>
</dbReference>
<accession>A0A8B9KPB5</accession>
<evidence type="ECO:0000256" key="1">
    <source>
        <dbReference type="PROSITE-ProRule" id="PRU00176"/>
    </source>
</evidence>
<dbReference type="CTD" id="375316"/>
<dbReference type="InterPro" id="IPR000504">
    <property type="entry name" value="RRM_dom"/>
</dbReference>
<feature type="region of interest" description="Disordered" evidence="2">
    <location>
        <begin position="327"/>
        <end position="359"/>
    </location>
</feature>
<dbReference type="Proteomes" id="UP000694621">
    <property type="component" value="Unplaced"/>
</dbReference>
<dbReference type="GO" id="GO:0003723">
    <property type="term" value="F:RNA binding"/>
    <property type="evidence" value="ECO:0007669"/>
    <property type="project" value="UniProtKB-UniRule"/>
</dbReference>
<dbReference type="Pfam" id="PF00076">
    <property type="entry name" value="RRM_1"/>
    <property type="match status" value="1"/>
</dbReference>
<dbReference type="PANTHER" id="PTHR17550:SF7">
    <property type="entry name" value="RNA-BINDING PROTEIN 44"/>
    <property type="match status" value="1"/>
</dbReference>
<evidence type="ECO:0000313" key="5">
    <source>
        <dbReference type="Ensembl" id="ENSAMXP00005039636.1"/>
    </source>
</evidence>
<feature type="region of interest" description="Disordered" evidence="2">
    <location>
        <begin position="374"/>
        <end position="438"/>
    </location>
</feature>
<keyword evidence="1" id="KW-0694">RNA-binding</keyword>
<feature type="compositionally biased region" description="Polar residues" evidence="2">
    <location>
        <begin position="327"/>
        <end position="347"/>
    </location>
</feature>
<proteinExistence type="predicted"/>
<dbReference type="Gene3D" id="3.30.70.330">
    <property type="match status" value="1"/>
</dbReference>
<dbReference type="Ensembl" id="ENSAMXT00005043164.1">
    <property type="protein sequence ID" value="ENSAMXP00005039636.1"/>
    <property type="gene ID" value="ENSAMXG00005018681.1"/>
</dbReference>
<reference evidence="4 7" key="1">
    <citation type="submission" date="2021-07" db="EMBL/GenBank/DDBJ databases">
        <authorList>
            <person name="Imarazene B."/>
            <person name="Zahm M."/>
            <person name="Klopp C."/>
            <person name="Cabau C."/>
            <person name="Beille S."/>
            <person name="Jouanno E."/>
            <person name="Castinel A."/>
            <person name="Lluch J."/>
            <person name="Gil L."/>
            <person name="Kuchtly C."/>
            <person name="Lopez Roques C."/>
            <person name="Donnadieu C."/>
            <person name="Parrinello H."/>
            <person name="Journot L."/>
            <person name="Du K."/>
            <person name="Schartl M."/>
            <person name="Retaux S."/>
            <person name="Guiguen Y."/>
        </authorList>
    </citation>
    <scope>NUCLEOTIDE SEQUENCE [LARGE SCALE GENOMIC DNA]</scope>
    <source>
        <strain evidence="4">Pach_M1</strain>
        <tissue evidence="4">Testis</tissue>
    </source>
</reference>
<dbReference type="Proteomes" id="UP000752171">
    <property type="component" value="Unassembled WGS sequence"/>
</dbReference>
<evidence type="ECO:0000259" key="3">
    <source>
        <dbReference type="PROSITE" id="PS50102"/>
    </source>
</evidence>
<dbReference type="SMART" id="SM00360">
    <property type="entry name" value="RRM"/>
    <property type="match status" value="1"/>
</dbReference>
<dbReference type="InterPro" id="IPR035979">
    <property type="entry name" value="RBD_domain_sf"/>
</dbReference>
<dbReference type="KEGG" id="amex:103035136"/>
<evidence type="ECO:0000313" key="4">
    <source>
        <dbReference type="EMBL" id="KAG9271427.1"/>
    </source>
</evidence>
<gene>
    <name evidence="5" type="primary">rbm44</name>
    <name evidence="4" type="synonym">RBM44</name>
    <name evidence="4" type="ORF">AMEX_G14353</name>
</gene>
<evidence type="ECO:0000313" key="6">
    <source>
        <dbReference type="Proteomes" id="UP000694621"/>
    </source>
</evidence>
<reference evidence="5" key="2">
    <citation type="submission" date="2025-05" db="UniProtKB">
        <authorList>
            <consortium name="Ensembl"/>
        </authorList>
    </citation>
    <scope>IDENTIFICATION</scope>
</reference>
<feature type="compositionally biased region" description="Polar residues" evidence="2">
    <location>
        <begin position="412"/>
        <end position="429"/>
    </location>
</feature>
<dbReference type="InterPro" id="IPR012677">
    <property type="entry name" value="Nucleotide-bd_a/b_plait_sf"/>
</dbReference>
<feature type="compositionally biased region" description="Basic and acidic residues" evidence="2">
    <location>
        <begin position="774"/>
        <end position="799"/>
    </location>
</feature>
<evidence type="ECO:0000256" key="2">
    <source>
        <dbReference type="SAM" id="MobiDB-lite"/>
    </source>
</evidence>
<dbReference type="CDD" id="cd00590">
    <property type="entry name" value="RRM_SF"/>
    <property type="match status" value="1"/>
</dbReference>
<dbReference type="EMBL" id="JAICCE010000011">
    <property type="protein sequence ID" value="KAG9271427.1"/>
    <property type="molecule type" value="Genomic_DNA"/>
</dbReference>
<feature type="compositionally biased region" description="Acidic residues" evidence="2">
    <location>
        <begin position="378"/>
        <end position="393"/>
    </location>
</feature>
<dbReference type="SUPFAM" id="SSF54928">
    <property type="entry name" value="RNA-binding domain, RBD"/>
    <property type="match status" value="1"/>
</dbReference>
<feature type="region of interest" description="Disordered" evidence="2">
    <location>
        <begin position="767"/>
        <end position="803"/>
    </location>
</feature>